<dbReference type="PANTHER" id="PTHR43681:SF1">
    <property type="entry name" value="SARCALUMENIN"/>
    <property type="match status" value="1"/>
</dbReference>
<dbReference type="AlphaFoldDB" id="A0A942Z5A7"/>
<organism evidence="1 2">
    <name type="scientific">Lederbergia citrea</name>
    <dbReference type="NCBI Taxonomy" id="2833581"/>
    <lineage>
        <taxon>Bacteria</taxon>
        <taxon>Bacillati</taxon>
        <taxon>Bacillota</taxon>
        <taxon>Bacilli</taxon>
        <taxon>Bacillales</taxon>
        <taxon>Bacillaceae</taxon>
        <taxon>Lederbergia</taxon>
    </lineage>
</organism>
<gene>
    <name evidence="1" type="ORF">KHA91_17710</name>
</gene>
<accession>A0A942Z5A7</accession>
<proteinExistence type="predicted"/>
<evidence type="ECO:0000313" key="2">
    <source>
        <dbReference type="Proteomes" id="UP000676456"/>
    </source>
</evidence>
<dbReference type="SUPFAM" id="SSF48452">
    <property type="entry name" value="TPR-like"/>
    <property type="match status" value="1"/>
</dbReference>
<comment type="caution">
    <text evidence="1">The sequence shown here is derived from an EMBL/GenBank/DDBJ whole genome shotgun (WGS) entry which is preliminary data.</text>
</comment>
<protein>
    <submittedName>
        <fullName evidence="1">GTP-binding protein</fullName>
    </submittedName>
</protein>
<dbReference type="Proteomes" id="UP000676456">
    <property type="component" value="Unassembled WGS sequence"/>
</dbReference>
<dbReference type="EMBL" id="JAGYPN010000004">
    <property type="protein sequence ID" value="MBS4224549.1"/>
    <property type="molecule type" value="Genomic_DNA"/>
</dbReference>
<dbReference type="InterPro" id="IPR011990">
    <property type="entry name" value="TPR-like_helical_dom_sf"/>
</dbReference>
<evidence type="ECO:0000313" key="1">
    <source>
        <dbReference type="EMBL" id="MBS4224549.1"/>
    </source>
</evidence>
<sequence length="913" mass="105757">MIKMALEEYLIQKTYYEETFMREFSGENPAKLLGQLFFAEQKKELSDLNSIRFAQGEIYYQFQDFESAIFKWENIHNELEPWAKKNMADAYFELELLDTAEDIYLSIKTDSLVLNSEITLQLFGLYLAQGKLQEADQMIKNGVILNPDYPNVTNLARAFFEKQQDWNSAVELAVRESIRTESPEWFETLSGYVDKGYTSMYEPAYFIESMAVLASVDPYQFERSAVGLWSSYQHEKSYLGWLQEINRLVESLEEIPDWSILPKFYKEAYLELISGSYYISEIADIVPSLLEVWLKITDSRNAFFASAAVLAWNDHFPGRISTQVVENAETILSNTSSNSDILHESLEFFHLIKDWADEQKIEIDERYDWIIRQIADVGTQHVLIGGSEESGKELFVSSVLGENDINTIPISGSTLFKADSQTSIHAVTKTGVVPVSTQQDFDHIVGNPNMILDVALTNQFMAENKMAIIYLHDFNWSEEEVNELPYLTRLADSLLFLLNPKAPFTNHERLLLMKMKEQMPELRVDFILNLRDTNNAEQEALELLYETKQRINIYFPEAELLAYSPEQDRSNQLDVMSEFSKGGVADARIAKILFFIKSTITHLLQQQIKAENELSEAIQRDEDVLTKLQGSIHQLHDIEEEKIRVIQEAYLSIKEEIKADLLKTIPTLIKDSTEIIKEDSDFRKIHLELNAEMNERVSSYLNKTVLPIYINSLQDWITFSKSELSESQERMTEWEEGFNVLLGEERMNLVCDFQIFDDWNRDADRMTSTIQIDKENILLRRTPTQVLLKGAGKLFGALPKNNAVLANTYKNFIQNENYLEASESIAEKFFRQFELFEKAIGRDIHIFFREPFSVLKNTLGEIHEETETNKAALAEIKTNPEAFRDPLTVFEVRLRQYEWMNYAEQPIGSHYKN</sequence>
<name>A0A942Z5A7_9BACI</name>
<dbReference type="InterPro" id="IPR051943">
    <property type="entry name" value="TRAFAC_Dynamin-like_GTPase"/>
</dbReference>
<dbReference type="RefSeq" id="WP_213099603.1">
    <property type="nucleotide sequence ID" value="NZ_JAGYPH010000004.1"/>
</dbReference>
<reference evidence="1 2" key="1">
    <citation type="submission" date="2021-05" db="EMBL/GenBank/DDBJ databases">
        <title>Novel Bacillus species.</title>
        <authorList>
            <person name="Liu G."/>
        </authorList>
    </citation>
    <scope>NUCLEOTIDE SEQUENCE [LARGE SCALE GENOMIC DNA]</scope>
    <source>
        <strain evidence="1 2">FJAT-49682</strain>
    </source>
</reference>
<dbReference type="PANTHER" id="PTHR43681">
    <property type="entry name" value="TRANSMEMBRANE GTPASE FZO"/>
    <property type="match status" value="1"/>
</dbReference>
<keyword evidence="2" id="KW-1185">Reference proteome</keyword>
<dbReference type="Gene3D" id="1.25.40.10">
    <property type="entry name" value="Tetratricopeptide repeat domain"/>
    <property type="match status" value="1"/>
</dbReference>